<reference evidence="3" key="1">
    <citation type="submission" date="2023-03" db="EMBL/GenBank/DDBJ databases">
        <authorList>
            <person name="Shen W."/>
            <person name="Cai J."/>
        </authorList>
    </citation>
    <scope>NUCLEOTIDE SEQUENCE</scope>
    <source>
        <strain evidence="3">P55-2</strain>
    </source>
</reference>
<feature type="domain" description="HTH cro/C1-type" evidence="2">
    <location>
        <begin position="8"/>
        <end position="62"/>
    </location>
</feature>
<dbReference type="SUPFAM" id="SSF47413">
    <property type="entry name" value="lambda repressor-like DNA-binding domains"/>
    <property type="match status" value="1"/>
</dbReference>
<dbReference type="PROSITE" id="PS50943">
    <property type="entry name" value="HTH_CROC1"/>
    <property type="match status" value="1"/>
</dbReference>
<comment type="caution">
    <text evidence="3">The sequence shown here is derived from an EMBL/GenBank/DDBJ whole genome shotgun (WGS) entry which is preliminary data.</text>
</comment>
<evidence type="ECO:0000313" key="4">
    <source>
        <dbReference type="Proteomes" id="UP001245561"/>
    </source>
</evidence>
<dbReference type="PANTHER" id="PTHR46558:SF14">
    <property type="entry name" value="HTH-TYPE TRANSCRIPTIONAL REGULATOR ANSR"/>
    <property type="match status" value="1"/>
</dbReference>
<accession>A0AAW8THN8</accession>
<dbReference type="Gene3D" id="1.10.260.40">
    <property type="entry name" value="lambda repressor-like DNA-binding domains"/>
    <property type="match status" value="1"/>
</dbReference>
<protein>
    <submittedName>
        <fullName evidence="3">Helix-turn-helix transcriptional regulator</fullName>
    </submittedName>
</protein>
<evidence type="ECO:0000259" key="2">
    <source>
        <dbReference type="PROSITE" id="PS50943"/>
    </source>
</evidence>
<dbReference type="InterPro" id="IPR001387">
    <property type="entry name" value="Cro/C1-type_HTH"/>
</dbReference>
<dbReference type="RefSeq" id="WP_311800487.1">
    <property type="nucleotide sequence ID" value="NZ_JARPYS010000015.1"/>
</dbReference>
<evidence type="ECO:0000313" key="3">
    <source>
        <dbReference type="EMBL" id="MDT2636212.1"/>
    </source>
</evidence>
<dbReference type="Proteomes" id="UP001245561">
    <property type="component" value="Unassembled WGS sequence"/>
</dbReference>
<keyword evidence="1" id="KW-0238">DNA-binding</keyword>
<dbReference type="EMBL" id="JARPYT010000002">
    <property type="protein sequence ID" value="MDT2636212.1"/>
    <property type="molecule type" value="Genomic_DNA"/>
</dbReference>
<gene>
    <name evidence="3" type="ORF">P7D36_01625</name>
</gene>
<dbReference type="AlphaFoldDB" id="A0AAW8THN8"/>
<organism evidence="3 4">
    <name type="scientific">Enterococcus dongliensis</name>
    <dbReference type="NCBI Taxonomy" id="2559925"/>
    <lineage>
        <taxon>Bacteria</taxon>
        <taxon>Bacillati</taxon>
        <taxon>Bacillota</taxon>
        <taxon>Bacilli</taxon>
        <taxon>Lactobacillales</taxon>
        <taxon>Enterococcaceae</taxon>
        <taxon>Enterococcus</taxon>
    </lineage>
</organism>
<dbReference type="InterPro" id="IPR010982">
    <property type="entry name" value="Lambda_DNA-bd_dom_sf"/>
</dbReference>
<dbReference type="PANTHER" id="PTHR46558">
    <property type="entry name" value="TRACRIPTIONAL REGULATORY PROTEIN-RELATED-RELATED"/>
    <property type="match status" value="1"/>
</dbReference>
<dbReference type="Pfam" id="PF01381">
    <property type="entry name" value="HTH_3"/>
    <property type="match status" value="1"/>
</dbReference>
<proteinExistence type="predicted"/>
<dbReference type="SMART" id="SM00530">
    <property type="entry name" value="HTH_XRE"/>
    <property type="match status" value="1"/>
</dbReference>
<evidence type="ECO:0000256" key="1">
    <source>
        <dbReference type="ARBA" id="ARBA00023125"/>
    </source>
</evidence>
<sequence length="78" mass="9185">MTTLKQWLKKLREDKGYTQESIADKIGIAKTTYSSYEQGYRRPSISTAKKLAEVLDVPWTIFFDNEVRKTYVYDKEVI</sequence>
<dbReference type="CDD" id="cd00093">
    <property type="entry name" value="HTH_XRE"/>
    <property type="match status" value="1"/>
</dbReference>
<name>A0AAW8THN8_9ENTE</name>
<dbReference type="GO" id="GO:0003677">
    <property type="term" value="F:DNA binding"/>
    <property type="evidence" value="ECO:0007669"/>
    <property type="project" value="UniProtKB-KW"/>
</dbReference>